<keyword evidence="1" id="KW-1133">Transmembrane helix</keyword>
<dbReference type="AlphaFoldDB" id="A0A1V4T4C0"/>
<sequence length="60" mass="7118">MKLKYLFKHPELKLFFLALMFLAISWPVFNQGQIPLAVSFFIICAVWLITVLLLFLMRNE</sequence>
<keyword evidence="1" id="KW-0472">Membrane</keyword>
<reference evidence="2 3" key="1">
    <citation type="submission" date="2017-01" db="EMBL/GenBank/DDBJ databases">
        <title>Genome Sequencing of a Marine Spirillum, Oceanospirillum multiglobuliferum ATCC 33336, from Japan.</title>
        <authorList>
            <person name="Carney J.G."/>
            <person name="Trachtenberg A.M."/>
            <person name="Rheaume B.A."/>
            <person name="Linnane J.D."/>
            <person name="Pitts N.L."/>
            <person name="Mykles D.L."/>
            <person name="Maclea K.S."/>
        </authorList>
    </citation>
    <scope>NUCLEOTIDE SEQUENCE [LARGE SCALE GENOMIC DNA]</scope>
    <source>
        <strain evidence="2 3">ATCC 33336</strain>
    </source>
</reference>
<organism evidence="2 3">
    <name type="scientific">Oceanospirillum multiglobuliferum</name>
    <dbReference type="NCBI Taxonomy" id="64969"/>
    <lineage>
        <taxon>Bacteria</taxon>
        <taxon>Pseudomonadati</taxon>
        <taxon>Pseudomonadota</taxon>
        <taxon>Gammaproteobacteria</taxon>
        <taxon>Oceanospirillales</taxon>
        <taxon>Oceanospirillaceae</taxon>
        <taxon>Oceanospirillum</taxon>
    </lineage>
</organism>
<dbReference type="Proteomes" id="UP000191418">
    <property type="component" value="Unassembled WGS sequence"/>
</dbReference>
<name>A0A1V4T4C0_9GAMM</name>
<comment type="caution">
    <text evidence="2">The sequence shown here is derived from an EMBL/GenBank/DDBJ whole genome shotgun (WGS) entry which is preliminary data.</text>
</comment>
<keyword evidence="1" id="KW-0812">Transmembrane</keyword>
<dbReference type="EMBL" id="MTSM01000009">
    <property type="protein sequence ID" value="OPX55461.1"/>
    <property type="molecule type" value="Genomic_DNA"/>
</dbReference>
<evidence type="ECO:0000313" key="3">
    <source>
        <dbReference type="Proteomes" id="UP000191418"/>
    </source>
</evidence>
<protein>
    <submittedName>
        <fullName evidence="2">Uncharacterized protein</fullName>
    </submittedName>
</protein>
<evidence type="ECO:0000256" key="1">
    <source>
        <dbReference type="SAM" id="Phobius"/>
    </source>
</evidence>
<feature type="transmembrane region" description="Helical" evidence="1">
    <location>
        <begin position="12"/>
        <end position="29"/>
    </location>
</feature>
<accession>A0A1V4T4C0</accession>
<gene>
    <name evidence="2" type="ORF">BTE48_08720</name>
</gene>
<feature type="transmembrane region" description="Helical" evidence="1">
    <location>
        <begin position="35"/>
        <end position="56"/>
    </location>
</feature>
<keyword evidence="3" id="KW-1185">Reference proteome</keyword>
<evidence type="ECO:0000313" key="2">
    <source>
        <dbReference type="EMBL" id="OPX55461.1"/>
    </source>
</evidence>
<proteinExistence type="predicted"/>